<dbReference type="InterPro" id="IPR027417">
    <property type="entry name" value="P-loop_NTPase"/>
</dbReference>
<dbReference type="SMART" id="SM00487">
    <property type="entry name" value="DEXDc"/>
    <property type="match status" value="1"/>
</dbReference>
<dbReference type="InterPro" id="IPR054347">
    <property type="entry name" value="TOTE_primase"/>
</dbReference>
<name>C7XV50_9LACO</name>
<dbReference type="STRING" id="575594.HMPREF0501_00959"/>
<keyword evidence="7" id="KW-1185">Reference proteome</keyword>
<dbReference type="PANTHER" id="PTHR11274">
    <property type="entry name" value="RAD25/XP-B DNA REPAIR HELICASE"/>
    <property type="match status" value="1"/>
</dbReference>
<evidence type="ECO:0000256" key="1">
    <source>
        <dbReference type="ARBA" id="ARBA00022741"/>
    </source>
</evidence>
<dbReference type="PANTHER" id="PTHR11274:SF0">
    <property type="entry name" value="GENERAL TRANSCRIPTION AND DNA REPAIR FACTOR IIH HELICASE SUBUNIT XPB"/>
    <property type="match status" value="1"/>
</dbReference>
<keyword evidence="4" id="KW-0067">ATP-binding</keyword>
<evidence type="ECO:0000256" key="2">
    <source>
        <dbReference type="ARBA" id="ARBA00022801"/>
    </source>
</evidence>
<dbReference type="CDD" id="cd17926">
    <property type="entry name" value="DEXHc_RE"/>
    <property type="match status" value="1"/>
</dbReference>
<keyword evidence="2" id="KW-0378">Hydrolase</keyword>
<dbReference type="GO" id="GO:0004386">
    <property type="term" value="F:helicase activity"/>
    <property type="evidence" value="ECO:0007669"/>
    <property type="project" value="UniProtKB-KW"/>
</dbReference>
<protein>
    <submittedName>
        <fullName evidence="6">DNA primase small subunit</fullName>
    </submittedName>
</protein>
<reference evidence="6 7" key="1">
    <citation type="submission" date="2009-06" db="EMBL/GenBank/DDBJ databases">
        <title>The Genome Sequence of Lactobacillus coleohominis strain 101-4-CHN.</title>
        <authorList>
            <consortium name="The Broad Institute Genome Sequencing Platform"/>
            <person name="Ward D."/>
            <person name="Young S.K."/>
            <person name="Zeng Q."/>
            <person name="Koehrsen M."/>
            <person name="Alvarado L."/>
            <person name="Berlin A."/>
            <person name="Borenstein D."/>
            <person name="Chen Z."/>
            <person name="Engels R."/>
            <person name="Freedman E."/>
            <person name="Gellesch M."/>
            <person name="Goldberg J."/>
            <person name="Griggs A."/>
            <person name="Gujja S."/>
            <person name="Heiman D."/>
            <person name="Hepburn T."/>
            <person name="Howarth C."/>
            <person name="Jen D."/>
            <person name="Larson L."/>
            <person name="Lewis B."/>
            <person name="Mehta T."/>
            <person name="Park D."/>
            <person name="Pearson M."/>
            <person name="Roberts A."/>
            <person name="Saif S."/>
            <person name="Shea T."/>
            <person name="Shenoy N."/>
            <person name="Sisk P."/>
            <person name="Stolte C."/>
            <person name="Sykes S."/>
            <person name="Walk T."/>
            <person name="White J."/>
            <person name="Yandava C."/>
            <person name="Liu Y."/>
            <person name="Xu Q."/>
            <person name="Lander E."/>
            <person name="Nusbaum C."/>
            <person name="Galagan J."/>
            <person name="Birren B."/>
        </authorList>
    </citation>
    <scope>NUCLEOTIDE SEQUENCE [LARGE SCALE GENOMIC DNA]</scope>
    <source>
        <strain evidence="6 7">101-4-CHN</strain>
    </source>
</reference>
<dbReference type="GO" id="GO:0016787">
    <property type="term" value="F:hydrolase activity"/>
    <property type="evidence" value="ECO:0007669"/>
    <property type="project" value="UniProtKB-KW"/>
</dbReference>
<evidence type="ECO:0000256" key="4">
    <source>
        <dbReference type="ARBA" id="ARBA00022840"/>
    </source>
</evidence>
<keyword evidence="1" id="KW-0547">Nucleotide-binding</keyword>
<dbReference type="eggNOG" id="COG1061">
    <property type="taxonomic scope" value="Bacteria"/>
</dbReference>
<dbReference type="RefSeq" id="WP_006916792.1">
    <property type="nucleotide sequence ID" value="NZ_GG698803.1"/>
</dbReference>
<dbReference type="Gene3D" id="3.40.50.300">
    <property type="entry name" value="P-loop containing nucleotide triphosphate hydrolases"/>
    <property type="match status" value="2"/>
</dbReference>
<dbReference type="HOGENOM" id="CLU_011771_1_0_9"/>
<dbReference type="Pfam" id="PF22548">
    <property type="entry name" value="AEP-TOTE"/>
    <property type="match status" value="1"/>
</dbReference>
<dbReference type="InterPro" id="IPR006935">
    <property type="entry name" value="Helicase/UvrB_N"/>
</dbReference>
<feature type="domain" description="Helicase ATP-binding" evidence="5">
    <location>
        <begin position="429"/>
        <end position="596"/>
    </location>
</feature>
<accession>C7XV50</accession>
<evidence type="ECO:0000313" key="7">
    <source>
        <dbReference type="Proteomes" id="UP000003987"/>
    </source>
</evidence>
<dbReference type="Proteomes" id="UP000003987">
    <property type="component" value="Unassembled WGS sequence"/>
</dbReference>
<dbReference type="InterPro" id="IPR050615">
    <property type="entry name" value="ATP-dep_DNA_Helicase"/>
</dbReference>
<dbReference type="GO" id="GO:0003677">
    <property type="term" value="F:DNA binding"/>
    <property type="evidence" value="ECO:0007669"/>
    <property type="project" value="InterPro"/>
</dbReference>
<keyword evidence="3" id="KW-0347">Helicase</keyword>
<dbReference type="EMBL" id="GG698803">
    <property type="protein sequence ID" value="EEU30581.1"/>
    <property type="molecule type" value="Genomic_DNA"/>
</dbReference>
<evidence type="ECO:0000256" key="3">
    <source>
        <dbReference type="ARBA" id="ARBA00022806"/>
    </source>
</evidence>
<organism evidence="6 7">
    <name type="scientific">Limosilactobacillus coleohominis 101-4-CHN</name>
    <dbReference type="NCBI Taxonomy" id="575594"/>
    <lineage>
        <taxon>Bacteria</taxon>
        <taxon>Bacillati</taxon>
        <taxon>Bacillota</taxon>
        <taxon>Bacilli</taxon>
        <taxon>Lactobacillales</taxon>
        <taxon>Lactobacillaceae</taxon>
        <taxon>Limosilactobacillus</taxon>
    </lineage>
</organism>
<evidence type="ECO:0000313" key="6">
    <source>
        <dbReference type="EMBL" id="EEU30581.1"/>
    </source>
</evidence>
<gene>
    <name evidence="6" type="ORF">HMPREF0501_00959</name>
</gene>
<dbReference type="AlphaFoldDB" id="C7XV50"/>
<dbReference type="SUPFAM" id="SSF52540">
    <property type="entry name" value="P-loop containing nucleoside triphosphate hydrolases"/>
    <property type="match status" value="1"/>
</dbReference>
<sequence length="683" mass="79486">MKVGKAYHLNNGETIIIKNRFQHYQSNQIDYEIINQIGERFIVQEKELVSLMVKQRTTSEKLALYARYFTGRSDVYAQKWSNGKGWSPALKNWWNFYQLRTNQNALKHLTKEYRRYSNKTIYDQLISNDSYHRYGIYPLLKDDTTKQLVFDLDKHAVLIDPTKTTLAILNVCHKYGISCLPEVSHSGNSYHIWIFFSEPVRATIARNLGKLILIEAMSTSDQVDIECFDRLVPNQDRMPKKGFGNLIALPLKWADLQINCSIFTDDSLNPLPINQQWDRLESIKRYSAGEVDQLIQKILDDLKIIKTFNNDMDLIKIKKFPKEIEGEIRGEILIKWDCLTRQEQVSLLGLATFVNPEFKKKQYMRMPVWNTPSLLTAGHITKEYLHLPRGVFKDLQKYCNCRFIKSFMNADTMSVTFKGKLRPKQKQAIMAIKEHDLGMICAQTGFGKTVIGCALIAKRQARTLVIVPTENIAKQWQQTGLKFLNIHDNPFEETTKTGRLVRKKKVEIISGNRNRPSHLVDIVNYRKLTRMSDDDRKDFYQNYSQIIIDECHHISAVTFEKVLVQANVKYIVGLTATPERKDGLEQFMHYRCGSIYFSGQNEEQLISRYLYVRYTSINGIANSVSYSNKINKLVSDDTRNQQIINDLRQALDEKRHILLLSDRVNHLKILQKLLRKNCVKMSI</sequence>
<dbReference type="eggNOG" id="COG4951">
    <property type="taxonomic scope" value="Bacteria"/>
</dbReference>
<dbReference type="Pfam" id="PF04851">
    <property type="entry name" value="ResIII"/>
    <property type="match status" value="1"/>
</dbReference>
<dbReference type="PROSITE" id="PS51192">
    <property type="entry name" value="HELICASE_ATP_BIND_1"/>
    <property type="match status" value="1"/>
</dbReference>
<dbReference type="InterPro" id="IPR014001">
    <property type="entry name" value="Helicase_ATP-bd"/>
</dbReference>
<dbReference type="GO" id="GO:0005524">
    <property type="term" value="F:ATP binding"/>
    <property type="evidence" value="ECO:0007669"/>
    <property type="project" value="UniProtKB-KW"/>
</dbReference>
<evidence type="ECO:0000259" key="5">
    <source>
        <dbReference type="PROSITE" id="PS51192"/>
    </source>
</evidence>
<proteinExistence type="predicted"/>